<organism evidence="2 3">
    <name type="scientific">Acorus gramineus</name>
    <name type="common">Dwarf sweet flag</name>
    <dbReference type="NCBI Taxonomy" id="55184"/>
    <lineage>
        <taxon>Eukaryota</taxon>
        <taxon>Viridiplantae</taxon>
        <taxon>Streptophyta</taxon>
        <taxon>Embryophyta</taxon>
        <taxon>Tracheophyta</taxon>
        <taxon>Spermatophyta</taxon>
        <taxon>Magnoliopsida</taxon>
        <taxon>Liliopsida</taxon>
        <taxon>Acoraceae</taxon>
        <taxon>Acorus</taxon>
    </lineage>
</organism>
<evidence type="ECO:0000256" key="1">
    <source>
        <dbReference type="SAM" id="MobiDB-lite"/>
    </source>
</evidence>
<feature type="region of interest" description="Disordered" evidence="1">
    <location>
        <begin position="83"/>
        <end position="110"/>
    </location>
</feature>
<feature type="compositionally biased region" description="Basic and acidic residues" evidence="1">
    <location>
        <begin position="95"/>
        <end position="110"/>
    </location>
</feature>
<feature type="compositionally biased region" description="Low complexity" evidence="1">
    <location>
        <begin position="83"/>
        <end position="92"/>
    </location>
</feature>
<dbReference type="InterPro" id="IPR018790">
    <property type="entry name" value="DUF2358"/>
</dbReference>
<keyword evidence="3" id="KW-1185">Reference proteome</keyword>
<proteinExistence type="predicted"/>
<reference evidence="2" key="1">
    <citation type="journal article" date="2023" name="Nat. Commun.">
        <title>Diploid and tetraploid genomes of Acorus and the evolution of monocots.</title>
        <authorList>
            <person name="Ma L."/>
            <person name="Liu K.W."/>
            <person name="Li Z."/>
            <person name="Hsiao Y.Y."/>
            <person name="Qi Y."/>
            <person name="Fu T."/>
            <person name="Tang G.D."/>
            <person name="Zhang D."/>
            <person name="Sun W.H."/>
            <person name="Liu D.K."/>
            <person name="Li Y."/>
            <person name="Chen G.Z."/>
            <person name="Liu X.D."/>
            <person name="Liao X.Y."/>
            <person name="Jiang Y.T."/>
            <person name="Yu X."/>
            <person name="Hao Y."/>
            <person name="Huang J."/>
            <person name="Zhao X.W."/>
            <person name="Ke S."/>
            <person name="Chen Y.Y."/>
            <person name="Wu W.L."/>
            <person name="Hsu J.L."/>
            <person name="Lin Y.F."/>
            <person name="Huang M.D."/>
            <person name="Li C.Y."/>
            <person name="Huang L."/>
            <person name="Wang Z.W."/>
            <person name="Zhao X."/>
            <person name="Zhong W.Y."/>
            <person name="Peng D.H."/>
            <person name="Ahmad S."/>
            <person name="Lan S."/>
            <person name="Zhang J.S."/>
            <person name="Tsai W.C."/>
            <person name="Van de Peer Y."/>
            <person name="Liu Z.J."/>
        </authorList>
    </citation>
    <scope>NUCLEOTIDE SEQUENCE</scope>
    <source>
        <strain evidence="2">SCP</strain>
    </source>
</reference>
<dbReference type="AlphaFoldDB" id="A0AAV9B054"/>
<dbReference type="PANTHER" id="PTHR31094:SF2">
    <property type="entry name" value="RIKEN CDNA 2310061I04 GENE"/>
    <property type="match status" value="1"/>
</dbReference>
<dbReference type="EMBL" id="JAUJYN010000006">
    <property type="protein sequence ID" value="KAK1269798.1"/>
    <property type="molecule type" value="Genomic_DNA"/>
</dbReference>
<dbReference type="PANTHER" id="PTHR31094">
    <property type="entry name" value="RIKEN CDNA 2310061I04 GENE"/>
    <property type="match status" value="1"/>
</dbReference>
<sequence>MALLFPQTEIVVINGRILKPSTSGGVRRRSLTVGRIGAPLRTADREARASETDSKEVYRYFSAPTPVRGDGSSIVPSLSASASASASSSSPPFLRQEKPSKKGGDDEDRRDYYVNTGYAIRTLREEYPAIFYREPTFDIYRDNVALNSPPKFRVLAVEELIQSLGCPSTPKPTYFEIMSAQAIACVPFLVRFTWVRYYLALNLTIAWRSTAT</sequence>
<evidence type="ECO:0000313" key="3">
    <source>
        <dbReference type="Proteomes" id="UP001179952"/>
    </source>
</evidence>
<gene>
    <name evidence="2" type="ORF">QJS04_geneDACA006979</name>
</gene>
<reference evidence="2" key="2">
    <citation type="submission" date="2023-06" db="EMBL/GenBank/DDBJ databases">
        <authorList>
            <person name="Ma L."/>
            <person name="Liu K.-W."/>
            <person name="Li Z."/>
            <person name="Hsiao Y.-Y."/>
            <person name="Qi Y."/>
            <person name="Fu T."/>
            <person name="Tang G."/>
            <person name="Zhang D."/>
            <person name="Sun W.-H."/>
            <person name="Liu D.-K."/>
            <person name="Li Y."/>
            <person name="Chen G.-Z."/>
            <person name="Liu X.-D."/>
            <person name="Liao X.-Y."/>
            <person name="Jiang Y.-T."/>
            <person name="Yu X."/>
            <person name="Hao Y."/>
            <person name="Huang J."/>
            <person name="Zhao X.-W."/>
            <person name="Ke S."/>
            <person name="Chen Y.-Y."/>
            <person name="Wu W.-L."/>
            <person name="Hsu J.-L."/>
            <person name="Lin Y.-F."/>
            <person name="Huang M.-D."/>
            <person name="Li C.-Y."/>
            <person name="Huang L."/>
            <person name="Wang Z.-W."/>
            <person name="Zhao X."/>
            <person name="Zhong W.-Y."/>
            <person name="Peng D.-H."/>
            <person name="Ahmad S."/>
            <person name="Lan S."/>
            <person name="Zhang J.-S."/>
            <person name="Tsai W.-C."/>
            <person name="Van De Peer Y."/>
            <person name="Liu Z.-J."/>
        </authorList>
    </citation>
    <scope>NUCLEOTIDE SEQUENCE</scope>
    <source>
        <strain evidence="2">SCP</strain>
        <tissue evidence="2">Leaves</tissue>
    </source>
</reference>
<dbReference type="Proteomes" id="UP001179952">
    <property type="component" value="Unassembled WGS sequence"/>
</dbReference>
<comment type="caution">
    <text evidence="2">The sequence shown here is derived from an EMBL/GenBank/DDBJ whole genome shotgun (WGS) entry which is preliminary data.</text>
</comment>
<evidence type="ECO:0000313" key="2">
    <source>
        <dbReference type="EMBL" id="KAK1269798.1"/>
    </source>
</evidence>
<protein>
    <submittedName>
        <fullName evidence="2">Uncharacterized protein</fullName>
    </submittedName>
</protein>
<accession>A0AAV9B054</accession>
<name>A0AAV9B054_ACOGR</name>